<keyword evidence="3" id="KW-0233">DNA recombination</keyword>
<evidence type="ECO:0000256" key="4">
    <source>
        <dbReference type="PROSITE-ProRule" id="PRU01248"/>
    </source>
</evidence>
<dbReference type="PROSITE" id="PS51900">
    <property type="entry name" value="CB"/>
    <property type="match status" value="1"/>
</dbReference>
<dbReference type="InterPro" id="IPR004107">
    <property type="entry name" value="Integrase_SAM-like_N"/>
</dbReference>
<dbReference type="AlphaFoldDB" id="A0A8J3IJW9"/>
<dbReference type="PANTHER" id="PTHR30349">
    <property type="entry name" value="PHAGE INTEGRASE-RELATED"/>
    <property type="match status" value="1"/>
</dbReference>
<dbReference type="Gene3D" id="1.10.443.10">
    <property type="entry name" value="Intergrase catalytic core"/>
    <property type="match status" value="1"/>
</dbReference>
<protein>
    <submittedName>
        <fullName evidence="7">Site-specific integrase</fullName>
    </submittedName>
</protein>
<evidence type="ECO:0000313" key="8">
    <source>
        <dbReference type="Proteomes" id="UP000597444"/>
    </source>
</evidence>
<dbReference type="GO" id="GO:0015074">
    <property type="term" value="P:DNA integration"/>
    <property type="evidence" value="ECO:0007669"/>
    <property type="project" value="UniProtKB-KW"/>
</dbReference>
<dbReference type="InterPro" id="IPR010998">
    <property type="entry name" value="Integrase_recombinase_N"/>
</dbReference>
<dbReference type="EMBL" id="BNJK01000001">
    <property type="protein sequence ID" value="GHO91501.1"/>
    <property type="molecule type" value="Genomic_DNA"/>
</dbReference>
<sequence>MGKPRQKANGEGSIYYREEIKRWVVSFYGTDGKRKYRKVKTKREAQEVLRQALQQRDEGMLPTGPQQTVKQFLEEWLETTCKPPALRASTYVKYQKLIRSYILPALGRYQLQKLTPQHVQRLYRQKSDDGLKPKTIQSIHGVLHKALDTAVMWNLVARNVCDRVKPPKVPKPEIQPLTMIQAQELLSVAEGHRIDALLVLAVTTGMRRGELLGLRWTDIDFQNRCLHVRRTLDYLAHYGIVVTEPKTTKGKRKIELPDFVVEKLQQHRVRQLEMKLKAGADWKEEGYVFTGLQGGVLNPRYLVKLFKKVLKEAWLPDIRFHDLRHSAATILLSMGVHPKIVQELLGHEDITTTLGIYSHVLPSLQKETMEKWDIAFGHESGKEKEVN</sequence>
<evidence type="ECO:0000256" key="3">
    <source>
        <dbReference type="ARBA" id="ARBA00023172"/>
    </source>
</evidence>
<accession>A0A8J3IJW9</accession>
<evidence type="ECO:0000256" key="1">
    <source>
        <dbReference type="ARBA" id="ARBA00022908"/>
    </source>
</evidence>
<feature type="domain" description="Core-binding (CB)" evidence="6">
    <location>
        <begin position="67"/>
        <end position="151"/>
    </location>
</feature>
<evidence type="ECO:0000259" key="6">
    <source>
        <dbReference type="PROSITE" id="PS51900"/>
    </source>
</evidence>
<dbReference type="InterPro" id="IPR050090">
    <property type="entry name" value="Tyrosine_recombinase_XerCD"/>
</dbReference>
<reference evidence="7" key="1">
    <citation type="submission" date="2020-10" db="EMBL/GenBank/DDBJ databases">
        <title>Taxonomic study of unclassified bacteria belonging to the class Ktedonobacteria.</title>
        <authorList>
            <person name="Yabe S."/>
            <person name="Wang C.M."/>
            <person name="Zheng Y."/>
            <person name="Sakai Y."/>
            <person name="Cavaletti L."/>
            <person name="Monciardini P."/>
            <person name="Donadio S."/>
        </authorList>
    </citation>
    <scope>NUCLEOTIDE SEQUENCE</scope>
    <source>
        <strain evidence="7">ID150040</strain>
    </source>
</reference>
<dbReference type="InterPro" id="IPR011010">
    <property type="entry name" value="DNA_brk_join_enz"/>
</dbReference>
<keyword evidence="2 4" id="KW-0238">DNA-binding</keyword>
<dbReference type="PROSITE" id="PS51898">
    <property type="entry name" value="TYR_RECOMBINASE"/>
    <property type="match status" value="1"/>
</dbReference>
<dbReference type="SUPFAM" id="SSF56349">
    <property type="entry name" value="DNA breaking-rejoining enzymes"/>
    <property type="match status" value="1"/>
</dbReference>
<dbReference type="PANTHER" id="PTHR30349:SF91">
    <property type="entry name" value="INTA PROTEIN"/>
    <property type="match status" value="1"/>
</dbReference>
<evidence type="ECO:0000259" key="5">
    <source>
        <dbReference type="PROSITE" id="PS51898"/>
    </source>
</evidence>
<name>A0A8J3IJW9_9CHLR</name>
<dbReference type="InterPro" id="IPR013762">
    <property type="entry name" value="Integrase-like_cat_sf"/>
</dbReference>
<dbReference type="GO" id="GO:0003677">
    <property type="term" value="F:DNA binding"/>
    <property type="evidence" value="ECO:0007669"/>
    <property type="project" value="UniProtKB-UniRule"/>
</dbReference>
<dbReference type="InterPro" id="IPR002104">
    <property type="entry name" value="Integrase_catalytic"/>
</dbReference>
<proteinExistence type="predicted"/>
<comment type="caution">
    <text evidence="7">The sequence shown here is derived from an EMBL/GenBank/DDBJ whole genome shotgun (WGS) entry which is preliminary data.</text>
</comment>
<organism evidence="7 8">
    <name type="scientific">Reticulibacter mediterranei</name>
    <dbReference type="NCBI Taxonomy" id="2778369"/>
    <lineage>
        <taxon>Bacteria</taxon>
        <taxon>Bacillati</taxon>
        <taxon>Chloroflexota</taxon>
        <taxon>Ktedonobacteria</taxon>
        <taxon>Ktedonobacterales</taxon>
        <taxon>Reticulibacteraceae</taxon>
        <taxon>Reticulibacter</taxon>
    </lineage>
</organism>
<keyword evidence="8" id="KW-1185">Reference proteome</keyword>
<dbReference type="Pfam" id="PF00589">
    <property type="entry name" value="Phage_integrase"/>
    <property type="match status" value="1"/>
</dbReference>
<evidence type="ECO:0000313" key="7">
    <source>
        <dbReference type="EMBL" id="GHO91501.1"/>
    </source>
</evidence>
<feature type="domain" description="Tyr recombinase" evidence="5">
    <location>
        <begin position="172"/>
        <end position="370"/>
    </location>
</feature>
<gene>
    <name evidence="7" type="ORF">KSF_015490</name>
</gene>
<dbReference type="GO" id="GO:0006310">
    <property type="term" value="P:DNA recombination"/>
    <property type="evidence" value="ECO:0007669"/>
    <property type="project" value="UniProtKB-KW"/>
</dbReference>
<dbReference type="InterPro" id="IPR044068">
    <property type="entry name" value="CB"/>
</dbReference>
<dbReference type="Proteomes" id="UP000597444">
    <property type="component" value="Unassembled WGS sequence"/>
</dbReference>
<dbReference type="Pfam" id="PF14659">
    <property type="entry name" value="Phage_int_SAM_3"/>
    <property type="match status" value="1"/>
</dbReference>
<dbReference type="RefSeq" id="WP_220202395.1">
    <property type="nucleotide sequence ID" value="NZ_BNJK01000001.1"/>
</dbReference>
<evidence type="ECO:0000256" key="2">
    <source>
        <dbReference type="ARBA" id="ARBA00023125"/>
    </source>
</evidence>
<keyword evidence="1" id="KW-0229">DNA integration</keyword>
<dbReference type="CDD" id="cd01189">
    <property type="entry name" value="INT_ICEBs1_C_like"/>
    <property type="match status" value="1"/>
</dbReference>
<dbReference type="Gene3D" id="1.10.150.130">
    <property type="match status" value="1"/>
</dbReference>